<proteinExistence type="predicted"/>
<dbReference type="VEuPathDB" id="FungiDB:I7I52_09081"/>
<evidence type="ECO:0000313" key="2">
    <source>
        <dbReference type="Proteomes" id="UP000670092"/>
    </source>
</evidence>
<protein>
    <submittedName>
        <fullName evidence="1">Uncharacterized protein</fullName>
    </submittedName>
</protein>
<gene>
    <name evidence="1" type="ORF">I7I52_09081</name>
</gene>
<dbReference type="AlphaFoldDB" id="A0A8H7YXB5"/>
<name>A0A8H7YXB5_AJECA</name>
<organism evidence="1 2">
    <name type="scientific">Ajellomyces capsulatus</name>
    <name type="common">Darling's disease fungus</name>
    <name type="synonym">Histoplasma capsulatum</name>
    <dbReference type="NCBI Taxonomy" id="5037"/>
    <lineage>
        <taxon>Eukaryota</taxon>
        <taxon>Fungi</taxon>
        <taxon>Dikarya</taxon>
        <taxon>Ascomycota</taxon>
        <taxon>Pezizomycotina</taxon>
        <taxon>Eurotiomycetes</taxon>
        <taxon>Eurotiomycetidae</taxon>
        <taxon>Onygenales</taxon>
        <taxon>Ajellomycetaceae</taxon>
        <taxon>Histoplasma</taxon>
    </lineage>
</organism>
<comment type="caution">
    <text evidence="1">The sequence shown here is derived from an EMBL/GenBank/DDBJ whole genome shotgun (WGS) entry which is preliminary data.</text>
</comment>
<evidence type="ECO:0000313" key="1">
    <source>
        <dbReference type="EMBL" id="KAG5298941.1"/>
    </source>
</evidence>
<dbReference type="EMBL" id="JAEVHI010000002">
    <property type="protein sequence ID" value="KAG5298941.1"/>
    <property type="molecule type" value="Genomic_DNA"/>
</dbReference>
<accession>A0A8H7YXB5</accession>
<sequence>MARFHSRQLAQPERATRPGFEEMRAGGWFCVPLSGYCAYTLVGFRHLVLYLSYVVEALCMCKLFIREDAVWVRVLGTRRN</sequence>
<dbReference type="Proteomes" id="UP000670092">
    <property type="component" value="Unassembled WGS sequence"/>
</dbReference>
<reference evidence="1 2" key="1">
    <citation type="submission" date="2021-01" db="EMBL/GenBank/DDBJ databases">
        <title>Chromosome-level genome assembly of a human fungal pathogen reveals clustering of transcriptionally co-regulated genes.</title>
        <authorList>
            <person name="Voorhies M."/>
            <person name="Cohen S."/>
            <person name="Shea T.P."/>
            <person name="Petrus S."/>
            <person name="Munoz J.F."/>
            <person name="Poplawski S."/>
            <person name="Goldman W.E."/>
            <person name="Michael T."/>
            <person name="Cuomo C.A."/>
            <person name="Sil A."/>
            <person name="Beyhan S."/>
        </authorList>
    </citation>
    <scope>NUCLEOTIDE SEQUENCE [LARGE SCALE GENOMIC DNA]</scope>
    <source>
        <strain evidence="1 2">G184AR</strain>
    </source>
</reference>